<name>A0ABN2CQ35_9ACTN</name>
<reference evidence="1 2" key="1">
    <citation type="journal article" date="2019" name="Int. J. Syst. Evol. Microbiol.">
        <title>The Global Catalogue of Microorganisms (GCM) 10K type strain sequencing project: providing services to taxonomists for standard genome sequencing and annotation.</title>
        <authorList>
            <consortium name="The Broad Institute Genomics Platform"/>
            <consortium name="The Broad Institute Genome Sequencing Center for Infectious Disease"/>
            <person name="Wu L."/>
            <person name="Ma J."/>
        </authorList>
    </citation>
    <scope>NUCLEOTIDE SEQUENCE [LARGE SCALE GENOMIC DNA]</scope>
    <source>
        <strain evidence="1 2">JCM 14969</strain>
    </source>
</reference>
<protein>
    <recommendedName>
        <fullName evidence="3">Enoyl-(Acyl carrier protein) reductase</fullName>
    </recommendedName>
</protein>
<accession>A0ABN2CQ35</accession>
<evidence type="ECO:0008006" key="3">
    <source>
        <dbReference type="Google" id="ProtNLM"/>
    </source>
</evidence>
<keyword evidence="2" id="KW-1185">Reference proteome</keyword>
<evidence type="ECO:0000313" key="2">
    <source>
        <dbReference type="Proteomes" id="UP001500393"/>
    </source>
</evidence>
<dbReference type="Gene3D" id="3.40.50.720">
    <property type="entry name" value="NAD(P)-binding Rossmann-like Domain"/>
    <property type="match status" value="1"/>
</dbReference>
<dbReference type="RefSeq" id="WP_344210731.1">
    <property type="nucleotide sequence ID" value="NZ_BAAAOS010000008.1"/>
</dbReference>
<dbReference type="Proteomes" id="UP001500393">
    <property type="component" value="Unassembled WGS sequence"/>
</dbReference>
<sequence length="55" mass="5616">MNLALRGDLSKAAALTARIPMRRFGLAAEQASAVAFLASDEAPYITGAVLPVDGG</sequence>
<dbReference type="SUPFAM" id="SSF51735">
    <property type="entry name" value="NAD(P)-binding Rossmann-fold domains"/>
    <property type="match status" value="1"/>
</dbReference>
<gene>
    <name evidence="1" type="ORF">GCM10009789_12500</name>
</gene>
<dbReference type="InterPro" id="IPR036291">
    <property type="entry name" value="NAD(P)-bd_dom_sf"/>
</dbReference>
<organism evidence="1 2">
    <name type="scientific">Kribbella sancticallisti</name>
    <dbReference type="NCBI Taxonomy" id="460087"/>
    <lineage>
        <taxon>Bacteria</taxon>
        <taxon>Bacillati</taxon>
        <taxon>Actinomycetota</taxon>
        <taxon>Actinomycetes</taxon>
        <taxon>Propionibacteriales</taxon>
        <taxon>Kribbellaceae</taxon>
        <taxon>Kribbella</taxon>
    </lineage>
</organism>
<dbReference type="EMBL" id="BAAAOS010000008">
    <property type="protein sequence ID" value="GAA1560718.1"/>
    <property type="molecule type" value="Genomic_DNA"/>
</dbReference>
<comment type="caution">
    <text evidence="1">The sequence shown here is derived from an EMBL/GenBank/DDBJ whole genome shotgun (WGS) entry which is preliminary data.</text>
</comment>
<dbReference type="InterPro" id="IPR002347">
    <property type="entry name" value="SDR_fam"/>
</dbReference>
<evidence type="ECO:0000313" key="1">
    <source>
        <dbReference type="EMBL" id="GAA1560718.1"/>
    </source>
</evidence>
<proteinExistence type="predicted"/>
<dbReference type="Pfam" id="PF13561">
    <property type="entry name" value="adh_short_C2"/>
    <property type="match status" value="1"/>
</dbReference>